<evidence type="ECO:0000259" key="1">
    <source>
        <dbReference type="PROSITE" id="PS50112"/>
    </source>
</evidence>
<dbReference type="InterPro" id="IPR013655">
    <property type="entry name" value="PAS_fold_3"/>
</dbReference>
<evidence type="ECO:0000313" key="3">
    <source>
        <dbReference type="EMBL" id="NOG31783.1"/>
    </source>
</evidence>
<name>A0A7Y3XAZ2_9GAMM</name>
<sequence length="261" mass="29544">MTHPFNSASSGHPDKKASTVDTLSGLRFEQFYVAVEQSPVATAITDANGCIEFVNQRFLEITGYDREELLGKTPALIQSGMTPNAVYDTMWATLKAGDVWKGEILNRRKNGELYWEKQTITPVKHSDGEILNYVAVKEDITHWRRQENELRLMAAAFETGQAALITDADVVIERVNQAFEEITGYSSAEAVGQTPRLLKSGHHDDDFYQQMWRSLREKGHWQGQVWNRNKSGDIALYWQAITAVHDDEGQVLRFVAVFHAL</sequence>
<feature type="domain" description="PAS" evidence="1">
    <location>
        <begin position="146"/>
        <end position="205"/>
    </location>
</feature>
<reference evidence="3 4" key="1">
    <citation type="submission" date="2020-05" db="EMBL/GenBank/DDBJ databases">
        <authorList>
            <person name="Ruan W."/>
            <person name="Jeon C.O."/>
            <person name="Chun B.H."/>
        </authorList>
    </citation>
    <scope>NUCLEOTIDE SEQUENCE [LARGE SCALE GENOMIC DNA]</scope>
    <source>
        <strain evidence="3 4">TBZ9</strain>
    </source>
</reference>
<dbReference type="InterPro" id="IPR035965">
    <property type="entry name" value="PAS-like_dom_sf"/>
</dbReference>
<gene>
    <name evidence="3" type="ORF">HLB35_08405</name>
</gene>
<organism evidence="3 4">
    <name type="scientific">Vreelandella azerica</name>
    <dbReference type="NCBI Taxonomy" id="2732867"/>
    <lineage>
        <taxon>Bacteria</taxon>
        <taxon>Pseudomonadati</taxon>
        <taxon>Pseudomonadota</taxon>
        <taxon>Gammaproteobacteria</taxon>
        <taxon>Oceanospirillales</taxon>
        <taxon>Halomonadaceae</taxon>
        <taxon>Vreelandella</taxon>
    </lineage>
</organism>
<dbReference type="InterPro" id="IPR000700">
    <property type="entry name" value="PAS-assoc_C"/>
</dbReference>
<dbReference type="NCBIfam" id="TIGR00229">
    <property type="entry name" value="sensory_box"/>
    <property type="match status" value="2"/>
</dbReference>
<evidence type="ECO:0000259" key="2">
    <source>
        <dbReference type="PROSITE" id="PS50113"/>
    </source>
</evidence>
<dbReference type="SMART" id="SM00086">
    <property type="entry name" value="PAC"/>
    <property type="match status" value="1"/>
</dbReference>
<dbReference type="EMBL" id="JABFHI010000003">
    <property type="protein sequence ID" value="NOG31783.1"/>
    <property type="molecule type" value="Genomic_DNA"/>
</dbReference>
<dbReference type="Gene3D" id="3.30.450.20">
    <property type="entry name" value="PAS domain"/>
    <property type="match status" value="2"/>
</dbReference>
<reference evidence="3 4" key="2">
    <citation type="submission" date="2020-06" db="EMBL/GenBank/DDBJ databases">
        <title>Halomonas songnenensis sp. nov., a moderately halophilic bacterium isolated from saline and alkaline soils.</title>
        <authorList>
            <person name="Jiang J."/>
            <person name="Pan Y."/>
        </authorList>
    </citation>
    <scope>NUCLEOTIDE SEQUENCE [LARGE SCALE GENOMIC DNA]</scope>
    <source>
        <strain evidence="3 4">TBZ9</strain>
    </source>
</reference>
<evidence type="ECO:0000313" key="4">
    <source>
        <dbReference type="Proteomes" id="UP000588806"/>
    </source>
</evidence>
<dbReference type="SUPFAM" id="SSF55785">
    <property type="entry name" value="PYP-like sensor domain (PAS domain)"/>
    <property type="match status" value="2"/>
</dbReference>
<protein>
    <submittedName>
        <fullName evidence="3">PAS domain S-box protein</fullName>
    </submittedName>
</protein>
<dbReference type="RefSeq" id="WP_171702252.1">
    <property type="nucleotide sequence ID" value="NZ_JABFHI010000003.1"/>
</dbReference>
<feature type="domain" description="PAS" evidence="1">
    <location>
        <begin position="27"/>
        <end position="73"/>
    </location>
</feature>
<dbReference type="PROSITE" id="PS50112">
    <property type="entry name" value="PAS"/>
    <property type="match status" value="2"/>
</dbReference>
<dbReference type="CDD" id="cd00130">
    <property type="entry name" value="PAS"/>
    <property type="match status" value="2"/>
</dbReference>
<keyword evidence="4" id="KW-1185">Reference proteome</keyword>
<dbReference type="PANTHER" id="PTHR46663">
    <property type="entry name" value="DIGUANYLATE CYCLASE DGCT-RELATED"/>
    <property type="match status" value="1"/>
</dbReference>
<comment type="caution">
    <text evidence="3">The sequence shown here is derived from an EMBL/GenBank/DDBJ whole genome shotgun (WGS) entry which is preliminary data.</text>
</comment>
<dbReference type="InterPro" id="IPR052163">
    <property type="entry name" value="DGC-Regulatory_Protein"/>
</dbReference>
<dbReference type="AlphaFoldDB" id="A0A7Y3XAZ2"/>
<accession>A0A7Y3XAZ2</accession>
<dbReference type="Proteomes" id="UP000588806">
    <property type="component" value="Unassembled WGS sequence"/>
</dbReference>
<dbReference type="InterPro" id="IPR000014">
    <property type="entry name" value="PAS"/>
</dbReference>
<dbReference type="PROSITE" id="PS50113">
    <property type="entry name" value="PAC"/>
    <property type="match status" value="1"/>
</dbReference>
<proteinExistence type="predicted"/>
<dbReference type="SMART" id="SM00091">
    <property type="entry name" value="PAS"/>
    <property type="match status" value="2"/>
</dbReference>
<feature type="domain" description="PAC" evidence="2">
    <location>
        <begin position="100"/>
        <end position="152"/>
    </location>
</feature>
<dbReference type="PANTHER" id="PTHR46663:SF3">
    <property type="entry name" value="SLL0267 PROTEIN"/>
    <property type="match status" value="1"/>
</dbReference>
<dbReference type="InterPro" id="IPR001610">
    <property type="entry name" value="PAC"/>
</dbReference>
<dbReference type="Pfam" id="PF08447">
    <property type="entry name" value="PAS_3"/>
    <property type="match status" value="1"/>
</dbReference>
<dbReference type="Pfam" id="PF13426">
    <property type="entry name" value="PAS_9"/>
    <property type="match status" value="1"/>
</dbReference>